<dbReference type="KEGG" id="vab:WPS_30440"/>
<dbReference type="GO" id="GO:0005737">
    <property type="term" value="C:cytoplasm"/>
    <property type="evidence" value="ECO:0007669"/>
    <property type="project" value="TreeGrafter"/>
</dbReference>
<dbReference type="Pfam" id="PF13191">
    <property type="entry name" value="AAA_16"/>
    <property type="match status" value="1"/>
</dbReference>
<dbReference type="EMBL" id="AP025523">
    <property type="protein sequence ID" value="BDE07768.1"/>
    <property type="molecule type" value="Genomic_DNA"/>
</dbReference>
<keyword evidence="6" id="KW-1185">Reference proteome</keyword>
<dbReference type="Gene3D" id="1.10.10.10">
    <property type="entry name" value="Winged helix-like DNA-binding domain superfamily/Winged helix DNA-binding domain"/>
    <property type="match status" value="1"/>
</dbReference>
<dbReference type="InterPro" id="IPR027417">
    <property type="entry name" value="P-loop_NTPase"/>
</dbReference>
<feature type="domain" description="Bacterial transcriptional activator" evidence="4">
    <location>
        <begin position="101"/>
        <end position="232"/>
    </location>
</feature>
<keyword evidence="2" id="KW-0067">ATP-binding</keyword>
<organism evidence="5 6">
    <name type="scientific">Vulcanimicrobium alpinum</name>
    <dbReference type="NCBI Taxonomy" id="3016050"/>
    <lineage>
        <taxon>Bacteria</taxon>
        <taxon>Bacillati</taxon>
        <taxon>Vulcanimicrobiota</taxon>
        <taxon>Vulcanimicrobiia</taxon>
        <taxon>Vulcanimicrobiales</taxon>
        <taxon>Vulcanimicrobiaceae</taxon>
        <taxon>Vulcanimicrobium</taxon>
    </lineage>
</organism>
<protein>
    <submittedName>
        <fullName evidence="5">Transcriptional activator</fullName>
    </submittedName>
</protein>
<dbReference type="SMART" id="SM01043">
    <property type="entry name" value="BTAD"/>
    <property type="match status" value="1"/>
</dbReference>
<dbReference type="RefSeq" id="WP_317995338.1">
    <property type="nucleotide sequence ID" value="NZ_AP025523.1"/>
</dbReference>
<dbReference type="SUPFAM" id="SSF52540">
    <property type="entry name" value="P-loop containing nucleoside triphosphate hydrolases"/>
    <property type="match status" value="1"/>
</dbReference>
<dbReference type="InterPro" id="IPR041664">
    <property type="entry name" value="AAA_16"/>
</dbReference>
<dbReference type="PANTHER" id="PTHR16305:SF35">
    <property type="entry name" value="TRANSCRIPTIONAL ACTIVATOR DOMAIN"/>
    <property type="match status" value="1"/>
</dbReference>
<dbReference type="InterPro" id="IPR011990">
    <property type="entry name" value="TPR-like_helical_dom_sf"/>
</dbReference>
<dbReference type="AlphaFoldDB" id="A0AAN2CBA1"/>
<reference evidence="5 6" key="1">
    <citation type="journal article" date="2022" name="ISME Commun">
        <title>Vulcanimicrobium alpinus gen. nov. sp. nov., the first cultivated representative of the candidate phylum 'Eremiobacterota', is a metabolically versatile aerobic anoxygenic phototroph.</title>
        <authorList>
            <person name="Yabe S."/>
            <person name="Muto K."/>
            <person name="Abe K."/>
            <person name="Yokota A."/>
            <person name="Staudigel H."/>
            <person name="Tebo B.M."/>
        </authorList>
    </citation>
    <scope>NUCLEOTIDE SEQUENCE [LARGE SCALE GENOMIC DNA]</scope>
    <source>
        <strain evidence="5 6">WC8-2</strain>
    </source>
</reference>
<evidence type="ECO:0000313" key="5">
    <source>
        <dbReference type="EMBL" id="BDE07768.1"/>
    </source>
</evidence>
<dbReference type="InterPro" id="IPR003593">
    <property type="entry name" value="AAA+_ATPase"/>
</dbReference>
<sequence>MLRVHLFGHPRLLLDEIAFPTASRPKVIPLLAYVLLHDGPLARRAVAGTFWPDAAEDDARANLRRHLNYLQRLLPQAPPERPWILAGERTIQWNPAAPVWCDVRAFEQLAADPRRARDALALYAGDLLADVGEPWVDAERERLRERYLDAADVHVAALRAAGDDRAAIAAAQRVLALDPWREDTLRVALQLRHACGDRSGALAQYDAFAQRLRRELGAAPMPETRAVHAAILRDAAPAEPRSAPGARASPLPASLPFAGRDAELTVLREAYDAAAAGHGGLVLVGGEAGVGKTRLVREFAARCEARGAQVFSASLASAEAEPYHGPALLLQRAATLAQMLGVDPLALRVLAAIAPALDETALAQSPLEALDPARERARLFDAFAGVWIALARRRPAIVLLDDAQWAGDATLALFEHLAHRAAGERVLVVMTYREDELAPRHPLRALRRSGERDGICRHLALARLSRDAIGALVGWLGDASAAATFAAELYERSEGNAFFAGELIRGAIESGRLHEADGDWHVVADRPGDALPPALRDVLAQRIARLDDASRTLAEFAAVIGRDFDVELLRETSGWSEASVLDALESLVDRRVVAIVGMHGRFDYAFTHQLMQGFVYEAIDPAVRRHRHRRIAHVMEAGGARRRGIAAASARHWDCGGDAERAAARYVDAACEAFEVYAYTEASAAVDRVLALGAADRTRFDALLVRERIAAIAGERERQASALAELTALARLLGGESVALALERTAEHANVVSDRRRERVAVALLERFARRSRDPHWRSRALALRARQRRWAEDFDGAHAAFAELIAFSAQSDHRRELVRARLAVAYAFIYEGKLERANDALASLRAEAHATGNASDLIRTLMTFARAALARQDYAAMTECAEEARDLSRAIGDTEGEALALHTIANGLVYAFRIDGTSAHYREALALYERLAHRVGIASIAVDMGLFATELGLFDEALARYARAREVAAAIGFRWVTCIERIDAGYCARLQGDDAGAEAAGEEALRLARDLGSAPLESAALATVGAARSARGRHAEALAFLHDAVALRRPAGPTPRLGDNLCALARALLRANLVDDAARVAAELRALYDAHLHLPPQPAERLVTIARAERAAGRDGAAETALRRARAAMQARAAAIRDPAIRSAFLALPFHREATATAALRTPG</sequence>
<dbReference type="PANTHER" id="PTHR16305">
    <property type="entry name" value="TESTICULAR SOLUBLE ADENYLYL CYCLASE"/>
    <property type="match status" value="1"/>
</dbReference>
<evidence type="ECO:0000259" key="3">
    <source>
        <dbReference type="SMART" id="SM00382"/>
    </source>
</evidence>
<name>A0AAN2CBA1_UNVUL</name>
<gene>
    <name evidence="5" type="ORF">WPS_30440</name>
</gene>
<dbReference type="Pfam" id="PF03704">
    <property type="entry name" value="BTAD"/>
    <property type="match status" value="1"/>
</dbReference>
<feature type="domain" description="AAA+ ATPase" evidence="3">
    <location>
        <begin position="278"/>
        <end position="465"/>
    </location>
</feature>
<dbReference type="Proteomes" id="UP001317532">
    <property type="component" value="Chromosome"/>
</dbReference>
<dbReference type="GO" id="GO:0004016">
    <property type="term" value="F:adenylate cyclase activity"/>
    <property type="evidence" value="ECO:0007669"/>
    <property type="project" value="TreeGrafter"/>
</dbReference>
<evidence type="ECO:0000313" key="6">
    <source>
        <dbReference type="Proteomes" id="UP001317532"/>
    </source>
</evidence>
<dbReference type="InterPro" id="IPR036388">
    <property type="entry name" value="WH-like_DNA-bd_sf"/>
</dbReference>
<dbReference type="GO" id="GO:0005524">
    <property type="term" value="F:ATP binding"/>
    <property type="evidence" value="ECO:0007669"/>
    <property type="project" value="UniProtKB-KW"/>
</dbReference>
<dbReference type="Gene3D" id="1.25.40.10">
    <property type="entry name" value="Tetratricopeptide repeat domain"/>
    <property type="match status" value="2"/>
</dbReference>
<accession>A0AAN2CBA1</accession>
<proteinExistence type="predicted"/>
<evidence type="ECO:0000256" key="1">
    <source>
        <dbReference type="ARBA" id="ARBA00022741"/>
    </source>
</evidence>
<evidence type="ECO:0000259" key="4">
    <source>
        <dbReference type="SMART" id="SM01043"/>
    </source>
</evidence>
<keyword evidence="1" id="KW-0547">Nucleotide-binding</keyword>
<dbReference type="SUPFAM" id="SSF48452">
    <property type="entry name" value="TPR-like"/>
    <property type="match status" value="3"/>
</dbReference>
<dbReference type="Gene3D" id="3.40.50.300">
    <property type="entry name" value="P-loop containing nucleotide triphosphate hydrolases"/>
    <property type="match status" value="1"/>
</dbReference>
<dbReference type="InterPro" id="IPR005158">
    <property type="entry name" value="BTAD"/>
</dbReference>
<evidence type="ECO:0000256" key="2">
    <source>
        <dbReference type="ARBA" id="ARBA00022840"/>
    </source>
</evidence>
<dbReference type="SMART" id="SM00382">
    <property type="entry name" value="AAA"/>
    <property type="match status" value="1"/>
</dbReference>